<organism evidence="2 3">
    <name type="scientific">Niabella pedocola</name>
    <dbReference type="NCBI Taxonomy" id="1752077"/>
    <lineage>
        <taxon>Bacteria</taxon>
        <taxon>Pseudomonadati</taxon>
        <taxon>Bacteroidota</taxon>
        <taxon>Chitinophagia</taxon>
        <taxon>Chitinophagales</taxon>
        <taxon>Chitinophagaceae</taxon>
        <taxon>Niabella</taxon>
    </lineage>
</organism>
<evidence type="ECO:0000313" key="2">
    <source>
        <dbReference type="EMBL" id="MCD2424676.1"/>
    </source>
</evidence>
<keyword evidence="3" id="KW-1185">Reference proteome</keyword>
<name>A0ABS8PUD2_9BACT</name>
<dbReference type="Proteomes" id="UP001199816">
    <property type="component" value="Unassembled WGS sequence"/>
</dbReference>
<sequence>MNTLRAIFILGLLPAFLSSEAQIQIKGNVYDSLGRTPVPLVSVLTSSGTGTMTGPDGSYSIQVRPQDSIWFSYLNKPTRKFPVSGITIPYAFDISLRISIPDLPEVKVRNRDYRLDSLDNRETYRKYFDFQKPGLSTMTVTDGFGAAFDLDGIINAFRFGRTRKLTRFRDKLIADEQDAYIRYRFSKALIRRITGMTEDSVINSFMALYQPSYLFTNRVNDYTFHEYIKKSYERFKLGLLPPPMWKEGLTGDEDLEY</sequence>
<feature type="signal peptide" evidence="1">
    <location>
        <begin position="1"/>
        <end position="21"/>
    </location>
</feature>
<feature type="chain" id="PRO_5045526239" evidence="1">
    <location>
        <begin position="22"/>
        <end position="257"/>
    </location>
</feature>
<keyword evidence="1" id="KW-0732">Signal</keyword>
<dbReference type="SUPFAM" id="SSF49464">
    <property type="entry name" value="Carboxypeptidase regulatory domain-like"/>
    <property type="match status" value="1"/>
</dbReference>
<evidence type="ECO:0000256" key="1">
    <source>
        <dbReference type="SAM" id="SignalP"/>
    </source>
</evidence>
<comment type="caution">
    <text evidence="2">The sequence shown here is derived from an EMBL/GenBank/DDBJ whole genome shotgun (WGS) entry which is preliminary data.</text>
</comment>
<dbReference type="InterPro" id="IPR008969">
    <property type="entry name" value="CarboxyPept-like_regulatory"/>
</dbReference>
<evidence type="ECO:0000313" key="3">
    <source>
        <dbReference type="Proteomes" id="UP001199816"/>
    </source>
</evidence>
<accession>A0ABS8PUD2</accession>
<reference evidence="2 3" key="1">
    <citation type="submission" date="2021-11" db="EMBL/GenBank/DDBJ databases">
        <title>Genomic of Niabella pedocola.</title>
        <authorList>
            <person name="Wu T."/>
        </authorList>
    </citation>
    <scope>NUCLEOTIDE SEQUENCE [LARGE SCALE GENOMIC DNA]</scope>
    <source>
        <strain evidence="2 3">JCM 31011</strain>
    </source>
</reference>
<proteinExistence type="predicted"/>
<protein>
    <submittedName>
        <fullName evidence="2">Carboxypeptidase-like regulatory domain-containing protein</fullName>
    </submittedName>
</protein>
<gene>
    <name evidence="2" type="ORF">LQ567_17980</name>
</gene>
<dbReference type="RefSeq" id="WP_231006887.1">
    <property type="nucleotide sequence ID" value="NZ_JAJNEC010000005.1"/>
</dbReference>
<dbReference type="EMBL" id="JAJNEC010000005">
    <property type="protein sequence ID" value="MCD2424676.1"/>
    <property type="molecule type" value="Genomic_DNA"/>
</dbReference>